<dbReference type="AlphaFoldDB" id="A0A9N9HXA2"/>
<sequence>KPARLMKPTLIPKVEEMCEEFVSNFIRHSYQNMPPEKLIHNETWKESEEKISDIAKKLFSLLEDIWNNPIFSSELAKSLNEDTYQSTVILLSIQVVLKNLPFRLSSFISTSEQQSITSADRKVLKPDKDQFGVVGVQVVGNMLHLNVLVRDRANVHRYYHLQSAEIPV</sequence>
<proteinExistence type="predicted"/>
<dbReference type="Proteomes" id="UP000789508">
    <property type="component" value="Unassembled WGS sequence"/>
</dbReference>
<evidence type="ECO:0000313" key="2">
    <source>
        <dbReference type="Proteomes" id="UP000789508"/>
    </source>
</evidence>
<reference evidence="1" key="1">
    <citation type="submission" date="2021-06" db="EMBL/GenBank/DDBJ databases">
        <authorList>
            <person name="Kallberg Y."/>
            <person name="Tangrot J."/>
            <person name="Rosling A."/>
        </authorList>
    </citation>
    <scope>NUCLEOTIDE SEQUENCE</scope>
    <source>
        <strain evidence="1">FL130A</strain>
    </source>
</reference>
<comment type="caution">
    <text evidence="1">The sequence shown here is derived from an EMBL/GenBank/DDBJ whole genome shotgun (WGS) entry which is preliminary data.</text>
</comment>
<gene>
    <name evidence="1" type="ORF">ALEPTO_LOCUS11886</name>
</gene>
<accession>A0A9N9HXA2</accession>
<feature type="non-terminal residue" evidence="1">
    <location>
        <position position="168"/>
    </location>
</feature>
<evidence type="ECO:0000313" key="1">
    <source>
        <dbReference type="EMBL" id="CAG8710341.1"/>
    </source>
</evidence>
<dbReference type="OrthoDB" id="2417901at2759"/>
<dbReference type="EMBL" id="CAJVPS010022294">
    <property type="protein sequence ID" value="CAG8710341.1"/>
    <property type="molecule type" value="Genomic_DNA"/>
</dbReference>
<protein>
    <submittedName>
        <fullName evidence="1">1447_t:CDS:1</fullName>
    </submittedName>
</protein>
<keyword evidence="2" id="KW-1185">Reference proteome</keyword>
<name>A0A9N9HXA2_9GLOM</name>
<organism evidence="1 2">
    <name type="scientific">Ambispora leptoticha</name>
    <dbReference type="NCBI Taxonomy" id="144679"/>
    <lineage>
        <taxon>Eukaryota</taxon>
        <taxon>Fungi</taxon>
        <taxon>Fungi incertae sedis</taxon>
        <taxon>Mucoromycota</taxon>
        <taxon>Glomeromycotina</taxon>
        <taxon>Glomeromycetes</taxon>
        <taxon>Archaeosporales</taxon>
        <taxon>Ambisporaceae</taxon>
        <taxon>Ambispora</taxon>
    </lineage>
</organism>